<comment type="subcellular location">
    <subcellularLocation>
        <location evidence="6">Cell membrane</location>
        <topology evidence="6">Multi-pass membrane protein</topology>
    </subcellularLocation>
    <subcellularLocation>
        <location evidence="1">Membrane</location>
        <topology evidence="1">Multi-pass membrane protein</topology>
    </subcellularLocation>
</comment>
<keyword evidence="4 6" id="KW-1133">Transmembrane helix</keyword>
<feature type="transmembrane region" description="Helical" evidence="6">
    <location>
        <begin position="518"/>
        <end position="537"/>
    </location>
</feature>
<keyword evidence="3 6" id="KW-0812">Transmembrane</keyword>
<dbReference type="Proteomes" id="UP001153737">
    <property type="component" value="Chromosome 13"/>
</dbReference>
<evidence type="ECO:0000313" key="7">
    <source>
        <dbReference type="EMBL" id="CAH1119851.1"/>
    </source>
</evidence>
<feature type="transmembrane region" description="Helical" evidence="6">
    <location>
        <begin position="33"/>
        <end position="54"/>
    </location>
</feature>
<keyword evidence="5 6" id="KW-0472">Membrane</keyword>
<accession>A0A9P0DK74</accession>
<sequence length="606" mass="69351">MATYSRRSSRIQPTERSSAESITNKTRSFTDGIWLIFFTIFLIGLLCFLGYCVFYGDIFRTLNGYDNCGYVCGKPNNFPGSQRSNQDCRDYNKIEERYHIMVTNDGSKEIDKLCVSDCSKYNGYKPVFNRCIQNRTGKVVNNLFSRTGLKNFFSEVSEDFQLCWQEMCYLCLISLGCSLTILVLFRYVIGVVVWVVLLGSIAASITGTVILWTMWRNSKMENDNTTLGLTDIEFRKTNTYFAFAILASIATLVISLIIIVMRKRIKLVVQLFKESGKAVAAMPVLLFQPILTFLCLGAVLFLWCYFSLWIESSGVLVEKRQLVYYYEKDGWMRFARWYNFFGMLWMTQFVIGCQHMVIAGAVSIWYFNRNKSEVRLSAMQSAGNLIRYHLGSIALGSFIVALVQFLRVILKAIEKYLGKRQGKCVNCALKFCQCCLYCFEKILKYLSRNAYIEVAINGYPFCKAGRQAFKLLSSNVLRVAAINSVGDFVLFLGKALVVVATVLIGIKLLQFKDEIHHMWVPVTLSGLFAYFIAHCFISTYEMTIDTIFLCFCEDCEQNDGAEKPYYMSRGLMEFVENSKRTLENSEKRCESQRRTTDIATVSGKIV</sequence>
<gene>
    <name evidence="7" type="ORF">PHAECO_LOCUS3722</name>
</gene>
<feature type="transmembrane region" description="Helical" evidence="6">
    <location>
        <begin position="240"/>
        <end position="261"/>
    </location>
</feature>
<evidence type="ECO:0000256" key="6">
    <source>
        <dbReference type="RuleBase" id="RU368066"/>
    </source>
</evidence>
<dbReference type="GO" id="GO:0005886">
    <property type="term" value="C:plasma membrane"/>
    <property type="evidence" value="ECO:0007669"/>
    <property type="project" value="UniProtKB-SubCell"/>
</dbReference>
<dbReference type="GO" id="GO:0022857">
    <property type="term" value="F:transmembrane transporter activity"/>
    <property type="evidence" value="ECO:0007669"/>
    <property type="project" value="UniProtKB-UniRule"/>
</dbReference>
<protein>
    <recommendedName>
        <fullName evidence="6">Choline transporter-like protein</fullName>
    </recommendedName>
</protein>
<feature type="transmembrane region" description="Helical" evidence="6">
    <location>
        <begin position="488"/>
        <end position="506"/>
    </location>
</feature>
<reference evidence="7" key="1">
    <citation type="submission" date="2022-01" db="EMBL/GenBank/DDBJ databases">
        <authorList>
            <person name="King R."/>
        </authorList>
    </citation>
    <scope>NUCLEOTIDE SEQUENCE</scope>
</reference>
<evidence type="ECO:0000256" key="5">
    <source>
        <dbReference type="ARBA" id="ARBA00023136"/>
    </source>
</evidence>
<feature type="transmembrane region" description="Helical" evidence="6">
    <location>
        <begin position="191"/>
        <end position="212"/>
    </location>
</feature>
<organism evidence="7 8">
    <name type="scientific">Phaedon cochleariae</name>
    <name type="common">Mustard beetle</name>
    <dbReference type="NCBI Taxonomy" id="80249"/>
    <lineage>
        <taxon>Eukaryota</taxon>
        <taxon>Metazoa</taxon>
        <taxon>Ecdysozoa</taxon>
        <taxon>Arthropoda</taxon>
        <taxon>Hexapoda</taxon>
        <taxon>Insecta</taxon>
        <taxon>Pterygota</taxon>
        <taxon>Neoptera</taxon>
        <taxon>Endopterygota</taxon>
        <taxon>Coleoptera</taxon>
        <taxon>Polyphaga</taxon>
        <taxon>Cucujiformia</taxon>
        <taxon>Chrysomeloidea</taxon>
        <taxon>Chrysomelidae</taxon>
        <taxon>Chrysomelinae</taxon>
        <taxon>Chrysomelini</taxon>
        <taxon>Phaedon</taxon>
    </lineage>
</organism>
<evidence type="ECO:0000256" key="1">
    <source>
        <dbReference type="ARBA" id="ARBA00004141"/>
    </source>
</evidence>
<feature type="transmembrane region" description="Helical" evidence="6">
    <location>
        <begin position="386"/>
        <end position="410"/>
    </location>
</feature>
<dbReference type="InterPro" id="IPR007603">
    <property type="entry name" value="Choline_transptr-like"/>
</dbReference>
<evidence type="ECO:0000256" key="3">
    <source>
        <dbReference type="ARBA" id="ARBA00022692"/>
    </source>
</evidence>
<dbReference type="PANTHER" id="PTHR12385:SF96">
    <property type="entry name" value="CHOLINE TRANSPORTER-LIKE PROTEIN"/>
    <property type="match status" value="1"/>
</dbReference>
<comment type="similarity">
    <text evidence="2 6">Belongs to the CTL (choline transporter-like) family.</text>
</comment>
<evidence type="ECO:0000256" key="2">
    <source>
        <dbReference type="ARBA" id="ARBA00007168"/>
    </source>
</evidence>
<evidence type="ECO:0000313" key="8">
    <source>
        <dbReference type="Proteomes" id="UP001153737"/>
    </source>
</evidence>
<keyword evidence="8" id="KW-1185">Reference proteome</keyword>
<feature type="transmembrane region" description="Helical" evidence="6">
    <location>
        <begin position="337"/>
        <end position="366"/>
    </location>
</feature>
<dbReference type="EMBL" id="OU896719">
    <property type="protein sequence ID" value="CAH1119851.1"/>
    <property type="molecule type" value="Genomic_DNA"/>
</dbReference>
<proteinExistence type="inferred from homology"/>
<feature type="transmembrane region" description="Helical" evidence="6">
    <location>
        <begin position="281"/>
        <end position="310"/>
    </location>
</feature>
<dbReference type="AlphaFoldDB" id="A0A9P0DK74"/>
<dbReference type="PANTHER" id="PTHR12385">
    <property type="entry name" value="CHOLINE TRANSPORTER-LIKE (SLC FAMILY 44)"/>
    <property type="match status" value="1"/>
</dbReference>
<feature type="transmembrane region" description="Helical" evidence="6">
    <location>
        <begin position="167"/>
        <end position="185"/>
    </location>
</feature>
<dbReference type="OrthoDB" id="420519at2759"/>
<name>A0A9P0DK74_PHACE</name>
<reference evidence="7" key="2">
    <citation type="submission" date="2022-10" db="EMBL/GenBank/DDBJ databases">
        <authorList>
            <consortium name="ENA_rothamsted_submissions"/>
            <consortium name="culmorum"/>
            <person name="King R."/>
        </authorList>
    </citation>
    <scope>NUCLEOTIDE SEQUENCE</scope>
</reference>
<dbReference type="Pfam" id="PF04515">
    <property type="entry name" value="Choline_transpo"/>
    <property type="match status" value="1"/>
</dbReference>
<evidence type="ECO:0000256" key="4">
    <source>
        <dbReference type="ARBA" id="ARBA00022989"/>
    </source>
</evidence>
<comment type="function">
    <text evidence="6">Choline transporter.</text>
</comment>